<dbReference type="InterPro" id="IPR038765">
    <property type="entry name" value="Papain-like_cys_pep_sf"/>
</dbReference>
<dbReference type="SUPFAM" id="SSF54001">
    <property type="entry name" value="Cysteine proteinases"/>
    <property type="match status" value="1"/>
</dbReference>
<accession>E6K0N0</accession>
<evidence type="ECO:0000256" key="5">
    <source>
        <dbReference type="SAM" id="MobiDB-lite"/>
    </source>
</evidence>
<dbReference type="GO" id="GO:0008234">
    <property type="term" value="F:cysteine-type peptidase activity"/>
    <property type="evidence" value="ECO:0007669"/>
    <property type="project" value="UniProtKB-KW"/>
</dbReference>
<dbReference type="EMBL" id="AEON01000001">
    <property type="protein sequence ID" value="EFT83368.1"/>
    <property type="molecule type" value="Genomic_DNA"/>
</dbReference>
<gene>
    <name evidence="7" type="ORF">HMPREF0620_0373</name>
</gene>
<reference evidence="7 8" key="1">
    <citation type="submission" date="2010-12" db="EMBL/GenBank/DDBJ databases">
        <authorList>
            <person name="Muzny D."/>
            <person name="Qin X."/>
            <person name="Buhay C."/>
            <person name="Dugan-Rocha S."/>
            <person name="Ding Y."/>
            <person name="Chen G."/>
            <person name="Hawes A."/>
            <person name="Holder M."/>
            <person name="Jhangiani S."/>
            <person name="Johnson A."/>
            <person name="Khan Z."/>
            <person name="Li Z."/>
            <person name="Liu W."/>
            <person name="Liu X."/>
            <person name="Perez L."/>
            <person name="Shen H."/>
            <person name="Wang Q."/>
            <person name="Watt J."/>
            <person name="Xi L."/>
            <person name="Xin Y."/>
            <person name="Zhou J."/>
            <person name="Deng J."/>
            <person name="Jiang H."/>
            <person name="Liu Y."/>
            <person name="Qu J."/>
            <person name="Song X.-Z."/>
            <person name="Zhang L."/>
            <person name="Villasana D."/>
            <person name="Johnson A."/>
            <person name="Liu J."/>
            <person name="Liyanage D."/>
            <person name="Lorensuhewa L."/>
            <person name="Robinson T."/>
            <person name="Song A."/>
            <person name="Song B.-B."/>
            <person name="Dinh H."/>
            <person name="Thornton R."/>
            <person name="Coyle M."/>
            <person name="Francisco L."/>
            <person name="Jackson L."/>
            <person name="Javaid M."/>
            <person name="Korchina V."/>
            <person name="Kovar C."/>
            <person name="Mata R."/>
            <person name="Mathew T."/>
            <person name="Ngo R."/>
            <person name="Nguyen L."/>
            <person name="Nguyen N."/>
            <person name="Okwuonu G."/>
            <person name="Ongeri F."/>
            <person name="Pham C."/>
            <person name="Simmons D."/>
            <person name="Wilczek-Boney K."/>
            <person name="Hale W."/>
            <person name="Jakkamsetti A."/>
            <person name="Pham P."/>
            <person name="Ruth R."/>
            <person name="San Lucas F."/>
            <person name="Warren J."/>
            <person name="Zhang J."/>
            <person name="Zhao Z."/>
            <person name="Zhou C."/>
            <person name="Zhu D."/>
            <person name="Lee S."/>
            <person name="Bess C."/>
            <person name="Blankenburg K."/>
            <person name="Forbes L."/>
            <person name="Fu Q."/>
            <person name="Gubbala S."/>
            <person name="Hirani K."/>
            <person name="Jayaseelan J.C."/>
            <person name="Lara F."/>
            <person name="Munidasa M."/>
            <person name="Palculict T."/>
            <person name="Patil S."/>
            <person name="Pu L.-L."/>
            <person name="Saada N."/>
            <person name="Tang L."/>
            <person name="Weissenberger G."/>
            <person name="Zhu Y."/>
            <person name="Hemphill L."/>
            <person name="Shang Y."/>
            <person name="Youmans B."/>
            <person name="Ayvaz T."/>
            <person name="Ross M."/>
            <person name="Santibanez J."/>
            <person name="Aqrawi P."/>
            <person name="Gross S."/>
            <person name="Joshi V."/>
            <person name="Fowler G."/>
            <person name="Nazareth L."/>
            <person name="Reid J."/>
            <person name="Worley K."/>
            <person name="Petrosino J."/>
            <person name="Highlander S."/>
            <person name="Gibbs R."/>
        </authorList>
    </citation>
    <scope>NUCLEOTIDE SEQUENCE [LARGE SCALE GENOMIC DNA]</scope>
    <source>
        <strain evidence="7 8">DSM 10105</strain>
    </source>
</reference>
<evidence type="ECO:0000313" key="7">
    <source>
        <dbReference type="EMBL" id="EFT83368.1"/>
    </source>
</evidence>
<dbReference type="InterPro" id="IPR000064">
    <property type="entry name" value="NLP_P60_dom"/>
</dbReference>
<keyword evidence="3" id="KW-0378">Hydrolase</keyword>
<keyword evidence="4" id="KW-0788">Thiol protease</keyword>
<dbReference type="GO" id="GO:0006508">
    <property type="term" value="P:proteolysis"/>
    <property type="evidence" value="ECO:0007669"/>
    <property type="project" value="UniProtKB-KW"/>
</dbReference>
<evidence type="ECO:0000256" key="2">
    <source>
        <dbReference type="ARBA" id="ARBA00022670"/>
    </source>
</evidence>
<evidence type="ECO:0000259" key="6">
    <source>
        <dbReference type="PROSITE" id="PS51935"/>
    </source>
</evidence>
<protein>
    <submittedName>
        <fullName evidence="7">NlpC/P60 family protein</fullName>
    </submittedName>
</protein>
<evidence type="ECO:0000256" key="1">
    <source>
        <dbReference type="ARBA" id="ARBA00007074"/>
    </source>
</evidence>
<dbReference type="PANTHER" id="PTHR47053:SF1">
    <property type="entry name" value="MUREIN DD-ENDOPEPTIDASE MEPH-RELATED"/>
    <property type="match status" value="1"/>
</dbReference>
<organism evidence="7 8">
    <name type="scientific">Parascardovia denticolens DSM 10105 = JCM 12538</name>
    <dbReference type="NCBI Taxonomy" id="864564"/>
    <lineage>
        <taxon>Bacteria</taxon>
        <taxon>Bacillati</taxon>
        <taxon>Actinomycetota</taxon>
        <taxon>Actinomycetes</taxon>
        <taxon>Bifidobacteriales</taxon>
        <taxon>Bifidobacteriaceae</taxon>
        <taxon>Parascardovia</taxon>
    </lineage>
</organism>
<keyword evidence="8" id="KW-1185">Reference proteome</keyword>
<dbReference type="eggNOG" id="COG0791">
    <property type="taxonomic scope" value="Bacteria"/>
</dbReference>
<comment type="caution">
    <text evidence="7">The sequence shown here is derived from an EMBL/GenBank/DDBJ whole genome shotgun (WGS) entry which is preliminary data.</text>
</comment>
<dbReference type="PANTHER" id="PTHR47053">
    <property type="entry name" value="MUREIN DD-ENDOPEPTIDASE MEPH-RELATED"/>
    <property type="match status" value="1"/>
</dbReference>
<evidence type="ECO:0000256" key="3">
    <source>
        <dbReference type="ARBA" id="ARBA00022801"/>
    </source>
</evidence>
<dbReference type="AlphaFoldDB" id="E6K0N0"/>
<dbReference type="PROSITE" id="PS51935">
    <property type="entry name" value="NLPC_P60"/>
    <property type="match status" value="1"/>
</dbReference>
<sequence>MEENITQVRSFTLAQGRHIPEQPGFLASLRKGTSSLATGIAKTPANLKALRLGTVVPSIAVLAALAGSTSPALASGNGLKESLDETTVVSRSEDRSSLLSESVTVTSGENDTFTLSDNSTNSAVPYSQTPDQQKAHQTLQVAAASAQSTYESSSQADASTRATLKAKIDEAKGLLTRADASTADLNKAASATTAAATAARNSQASKVAAANRTAQAQNAGGTAGTGANTRQPATPSLPSTDNSPLVSGSGKGAAVVALGMQYVHKVPYVFGGETTAGWDCSGFVKWVYAHFGVNLPHSSGAQAGAGRAVPNLAAAQPGDIIANGSHAAIYIGGGKVVNAANPSQGTCVSELRWMFPGGYSIRRIF</sequence>
<dbReference type="HOGENOM" id="CLU_818588_0_0_11"/>
<comment type="similarity">
    <text evidence="1">Belongs to the peptidase C40 family.</text>
</comment>
<evidence type="ECO:0000313" key="8">
    <source>
        <dbReference type="Proteomes" id="UP000004946"/>
    </source>
</evidence>
<proteinExistence type="inferred from homology"/>
<dbReference type="Proteomes" id="UP000004946">
    <property type="component" value="Chromosome"/>
</dbReference>
<feature type="compositionally biased region" description="Polar residues" evidence="5">
    <location>
        <begin position="230"/>
        <end position="246"/>
    </location>
</feature>
<evidence type="ECO:0000256" key="4">
    <source>
        <dbReference type="ARBA" id="ARBA00022807"/>
    </source>
</evidence>
<feature type="compositionally biased region" description="Low complexity" evidence="5">
    <location>
        <begin position="208"/>
        <end position="229"/>
    </location>
</feature>
<name>E6K0N0_PARDN</name>
<keyword evidence="2" id="KW-0645">Protease</keyword>
<dbReference type="Gene3D" id="3.90.1720.10">
    <property type="entry name" value="endopeptidase domain like (from Nostoc punctiforme)"/>
    <property type="match status" value="1"/>
</dbReference>
<feature type="region of interest" description="Disordered" evidence="5">
    <location>
        <begin position="206"/>
        <end position="246"/>
    </location>
</feature>
<dbReference type="InterPro" id="IPR051202">
    <property type="entry name" value="Peptidase_C40"/>
</dbReference>
<feature type="domain" description="NlpC/P60" evidence="6">
    <location>
        <begin position="249"/>
        <end position="365"/>
    </location>
</feature>
<dbReference type="Pfam" id="PF00877">
    <property type="entry name" value="NLPC_P60"/>
    <property type="match status" value="1"/>
</dbReference>